<feature type="region of interest" description="Disordered" evidence="1">
    <location>
        <begin position="54"/>
        <end position="100"/>
    </location>
</feature>
<dbReference type="AlphaFoldDB" id="A0A9P6I6Y4"/>
<dbReference type="Proteomes" id="UP000781932">
    <property type="component" value="Unassembled WGS sequence"/>
</dbReference>
<name>A0A9P6I6Y4_9PEZI</name>
<evidence type="ECO:0000313" key="3">
    <source>
        <dbReference type="Proteomes" id="UP000781932"/>
    </source>
</evidence>
<dbReference type="RefSeq" id="XP_038747498.1">
    <property type="nucleotide sequence ID" value="XM_038887332.1"/>
</dbReference>
<keyword evidence="3" id="KW-1185">Reference proteome</keyword>
<dbReference type="OrthoDB" id="4850022at2759"/>
<feature type="compositionally biased region" description="Basic and acidic residues" evidence="1">
    <location>
        <begin position="58"/>
        <end position="89"/>
    </location>
</feature>
<dbReference type="EMBL" id="JAATWM020000012">
    <property type="protein sequence ID" value="KAF9878037.1"/>
    <property type="molecule type" value="Genomic_DNA"/>
</dbReference>
<protein>
    <submittedName>
        <fullName evidence="2">Uncharacterized protein</fullName>
    </submittedName>
</protein>
<feature type="compositionally biased region" description="Low complexity" evidence="1">
    <location>
        <begin position="1"/>
        <end position="18"/>
    </location>
</feature>
<feature type="region of interest" description="Disordered" evidence="1">
    <location>
        <begin position="1"/>
        <end position="32"/>
    </location>
</feature>
<evidence type="ECO:0000256" key="1">
    <source>
        <dbReference type="SAM" id="MobiDB-lite"/>
    </source>
</evidence>
<evidence type="ECO:0000313" key="2">
    <source>
        <dbReference type="EMBL" id="KAF9878037.1"/>
    </source>
</evidence>
<feature type="region of interest" description="Disordered" evidence="1">
    <location>
        <begin position="115"/>
        <end position="211"/>
    </location>
</feature>
<organism evidence="2 3">
    <name type="scientific">Colletotrichum karsti</name>
    <dbReference type="NCBI Taxonomy" id="1095194"/>
    <lineage>
        <taxon>Eukaryota</taxon>
        <taxon>Fungi</taxon>
        <taxon>Dikarya</taxon>
        <taxon>Ascomycota</taxon>
        <taxon>Pezizomycotina</taxon>
        <taxon>Sordariomycetes</taxon>
        <taxon>Hypocreomycetidae</taxon>
        <taxon>Glomerellales</taxon>
        <taxon>Glomerellaceae</taxon>
        <taxon>Colletotrichum</taxon>
        <taxon>Colletotrichum boninense species complex</taxon>
    </lineage>
</organism>
<reference evidence="2" key="1">
    <citation type="submission" date="2020-03" db="EMBL/GenBank/DDBJ databases">
        <authorList>
            <person name="He L."/>
        </authorList>
    </citation>
    <scope>NUCLEOTIDE SEQUENCE</scope>
    <source>
        <strain evidence="2">CkLH20</strain>
    </source>
</reference>
<gene>
    <name evidence="2" type="ORF">CkaCkLH20_04613</name>
</gene>
<feature type="compositionally biased region" description="Basic and acidic residues" evidence="1">
    <location>
        <begin position="132"/>
        <end position="198"/>
    </location>
</feature>
<dbReference type="GeneID" id="62160406"/>
<sequence>MDLLLRTLTRRNSSPNRGGRNRTRREEQGGNKQVELILETLARGLVEYAVRKYMPGHGNDRNRDRDRDRDGRHDDRLRTRDHRDDDQRHRGGVPNMDNDMLEHLGKTILGKAIEKFGGGGEEEMRASGGGGRGRERGRGGSLDRHDHSRERSRERSRDRRGYDRGGERGRRGRDGHGEDYRRGGSPEAPRSHREDEQRRRRRRHGGTDYAPLKTELEALSNALISLNERQPGHPDCEFYDAFVDRSGKVQSAIGSVMVQIQEREERREARRGRRRD</sequence>
<comment type="caution">
    <text evidence="2">The sequence shown here is derived from an EMBL/GenBank/DDBJ whole genome shotgun (WGS) entry which is preliminary data.</text>
</comment>
<proteinExistence type="predicted"/>
<reference evidence="2" key="2">
    <citation type="submission" date="2020-11" db="EMBL/GenBank/DDBJ databases">
        <title>Whole genome sequencing of Colletotrichum sp.</title>
        <authorList>
            <person name="Li H."/>
        </authorList>
    </citation>
    <scope>NUCLEOTIDE SEQUENCE</scope>
    <source>
        <strain evidence="2">CkLH20</strain>
    </source>
</reference>
<accession>A0A9P6I6Y4</accession>